<dbReference type="Pfam" id="PF02608">
    <property type="entry name" value="Bmp"/>
    <property type="match status" value="1"/>
</dbReference>
<accession>A0A846XBR0</accession>
<comment type="subcellular location">
    <subcellularLocation>
        <location evidence="1">Cell membrane</location>
        <topology evidence="1">Lipid-anchor</topology>
    </subcellularLocation>
</comment>
<dbReference type="InterPro" id="IPR050957">
    <property type="entry name" value="BMP_lipoprotein"/>
</dbReference>
<keyword evidence="5" id="KW-0472">Membrane</keyword>
<dbReference type="PANTHER" id="PTHR34296">
    <property type="entry name" value="TRANSCRIPTIONAL ACTIVATOR PROTEIN MED"/>
    <property type="match status" value="1"/>
</dbReference>
<proteinExistence type="inferred from homology"/>
<evidence type="ECO:0000256" key="7">
    <source>
        <dbReference type="SAM" id="SignalP"/>
    </source>
</evidence>
<evidence type="ECO:0000259" key="8">
    <source>
        <dbReference type="Pfam" id="PF02608"/>
    </source>
</evidence>
<protein>
    <submittedName>
        <fullName evidence="9">BMP family ABC transporter substrate-binding protein</fullName>
    </submittedName>
</protein>
<dbReference type="RefSeq" id="WP_068039819.1">
    <property type="nucleotide sequence ID" value="NZ_JAAXOO010000002.1"/>
</dbReference>
<dbReference type="AlphaFoldDB" id="A0A846XBR0"/>
<feature type="signal peptide" evidence="7">
    <location>
        <begin position="1"/>
        <end position="24"/>
    </location>
</feature>
<gene>
    <name evidence="9" type="ORF">HGA13_10390</name>
</gene>
<keyword evidence="6" id="KW-0449">Lipoprotein</keyword>
<name>A0A846XBR0_9NOCA</name>
<organism evidence="9 10">
    <name type="scientific">Nocardia speluncae</name>
    <dbReference type="NCBI Taxonomy" id="419477"/>
    <lineage>
        <taxon>Bacteria</taxon>
        <taxon>Bacillati</taxon>
        <taxon>Actinomycetota</taxon>
        <taxon>Actinomycetes</taxon>
        <taxon>Mycobacteriales</taxon>
        <taxon>Nocardiaceae</taxon>
        <taxon>Nocardia</taxon>
    </lineage>
</organism>
<evidence type="ECO:0000256" key="3">
    <source>
        <dbReference type="ARBA" id="ARBA00022475"/>
    </source>
</evidence>
<evidence type="ECO:0000256" key="5">
    <source>
        <dbReference type="ARBA" id="ARBA00023136"/>
    </source>
</evidence>
<dbReference type="SUPFAM" id="SSF53822">
    <property type="entry name" value="Periplasmic binding protein-like I"/>
    <property type="match status" value="1"/>
</dbReference>
<evidence type="ECO:0000256" key="4">
    <source>
        <dbReference type="ARBA" id="ARBA00022729"/>
    </source>
</evidence>
<feature type="domain" description="ABC transporter substrate-binding protein PnrA-like" evidence="8">
    <location>
        <begin position="74"/>
        <end position="294"/>
    </location>
</feature>
<comment type="caution">
    <text evidence="9">The sequence shown here is derived from an EMBL/GenBank/DDBJ whole genome shotgun (WGS) entry which is preliminary data.</text>
</comment>
<dbReference type="PROSITE" id="PS51257">
    <property type="entry name" value="PROKAR_LIPOPROTEIN"/>
    <property type="match status" value="1"/>
</dbReference>
<dbReference type="InterPro" id="IPR003760">
    <property type="entry name" value="PnrA-like"/>
</dbReference>
<evidence type="ECO:0000313" key="9">
    <source>
        <dbReference type="EMBL" id="NKY33478.1"/>
    </source>
</evidence>
<keyword evidence="10" id="KW-1185">Reference proteome</keyword>
<sequence length="340" mass="35430">MRIPRWFGRLCAVLAVVAAGTACGGGIAQNDSPAFVYITNAPIGQNEFLQLGDTGTAAAAAALGGGARTYESKDEQSRRANIEAAIAAGPEAIVLITYEFDDLAVEYAEQYPDQQFVLIDSCPDPIPENLRCATFKEHEASYLLGVEAALLSRSGHLASVAALDSPFFHRWSDAFAQGARSVNPAVTDTQLFVGGDNAVGDPARSKELALTAIHNGADQIYAVTGGGNGGIFEAAVERRVFAYGVDVNQCPLAPGRVVDNAIKRIDTVVLDLLAAVRDGVPGGTSKAYGLAEGGSTVTSLTDDAAASGCVILDHPDIVAQVRQTRDNIVAGRVTVRAPGE</sequence>
<dbReference type="EMBL" id="JAAXOO010000002">
    <property type="protein sequence ID" value="NKY33478.1"/>
    <property type="molecule type" value="Genomic_DNA"/>
</dbReference>
<evidence type="ECO:0000313" key="10">
    <source>
        <dbReference type="Proteomes" id="UP000565715"/>
    </source>
</evidence>
<keyword evidence="4 7" id="KW-0732">Signal</keyword>
<evidence type="ECO:0000256" key="6">
    <source>
        <dbReference type="ARBA" id="ARBA00023288"/>
    </source>
</evidence>
<evidence type="ECO:0000256" key="2">
    <source>
        <dbReference type="ARBA" id="ARBA00008610"/>
    </source>
</evidence>
<dbReference type="PANTHER" id="PTHR34296:SF2">
    <property type="entry name" value="ABC TRANSPORTER GUANOSINE-BINDING PROTEIN NUPN"/>
    <property type="match status" value="1"/>
</dbReference>
<dbReference type="Gene3D" id="3.40.50.2300">
    <property type="match status" value="2"/>
</dbReference>
<dbReference type="GO" id="GO:0005886">
    <property type="term" value="C:plasma membrane"/>
    <property type="evidence" value="ECO:0007669"/>
    <property type="project" value="UniProtKB-SubCell"/>
</dbReference>
<keyword evidence="3" id="KW-1003">Cell membrane</keyword>
<evidence type="ECO:0000256" key="1">
    <source>
        <dbReference type="ARBA" id="ARBA00004193"/>
    </source>
</evidence>
<feature type="chain" id="PRO_5039518740" evidence="7">
    <location>
        <begin position="25"/>
        <end position="340"/>
    </location>
</feature>
<comment type="similarity">
    <text evidence="2">Belongs to the BMP lipoprotein family.</text>
</comment>
<dbReference type="Proteomes" id="UP000565715">
    <property type="component" value="Unassembled WGS sequence"/>
</dbReference>
<reference evidence="9 10" key="1">
    <citation type="submission" date="2020-04" db="EMBL/GenBank/DDBJ databases">
        <title>MicrobeNet Type strains.</title>
        <authorList>
            <person name="Nicholson A.C."/>
        </authorList>
    </citation>
    <scope>NUCLEOTIDE SEQUENCE [LARGE SCALE GENOMIC DNA]</scope>
    <source>
        <strain evidence="9 10">DSM 45078</strain>
    </source>
</reference>
<dbReference type="CDD" id="cd06354">
    <property type="entry name" value="PBP1_PrnA-like"/>
    <property type="match status" value="1"/>
</dbReference>
<dbReference type="InterPro" id="IPR028082">
    <property type="entry name" value="Peripla_BP_I"/>
</dbReference>